<evidence type="ECO:0000256" key="1">
    <source>
        <dbReference type="SAM" id="MobiDB-lite"/>
    </source>
</evidence>
<dbReference type="Proteomes" id="UP000479710">
    <property type="component" value="Unassembled WGS sequence"/>
</dbReference>
<keyword evidence="3" id="KW-1185">Reference proteome</keyword>
<gene>
    <name evidence="2" type="ORF">E2562_023114</name>
</gene>
<name>A0A6G1DZ63_9ORYZ</name>
<feature type="region of interest" description="Disordered" evidence="1">
    <location>
        <begin position="21"/>
        <end position="40"/>
    </location>
</feature>
<evidence type="ECO:0000313" key="2">
    <source>
        <dbReference type="EMBL" id="KAF0918175.1"/>
    </source>
</evidence>
<dbReference type="AlphaFoldDB" id="A0A6G1DZ63"/>
<dbReference type="EMBL" id="SPHZ02000005">
    <property type="protein sequence ID" value="KAF0918175.1"/>
    <property type="molecule type" value="Genomic_DNA"/>
</dbReference>
<comment type="caution">
    <text evidence="2">The sequence shown here is derived from an EMBL/GenBank/DDBJ whole genome shotgun (WGS) entry which is preliminary data.</text>
</comment>
<proteinExistence type="predicted"/>
<evidence type="ECO:0000313" key="3">
    <source>
        <dbReference type="Proteomes" id="UP000479710"/>
    </source>
</evidence>
<accession>A0A6G1DZ63</accession>
<organism evidence="2 3">
    <name type="scientific">Oryza meyeriana var. granulata</name>
    <dbReference type="NCBI Taxonomy" id="110450"/>
    <lineage>
        <taxon>Eukaryota</taxon>
        <taxon>Viridiplantae</taxon>
        <taxon>Streptophyta</taxon>
        <taxon>Embryophyta</taxon>
        <taxon>Tracheophyta</taxon>
        <taxon>Spermatophyta</taxon>
        <taxon>Magnoliopsida</taxon>
        <taxon>Liliopsida</taxon>
        <taxon>Poales</taxon>
        <taxon>Poaceae</taxon>
        <taxon>BOP clade</taxon>
        <taxon>Oryzoideae</taxon>
        <taxon>Oryzeae</taxon>
        <taxon>Oryzinae</taxon>
        <taxon>Oryza</taxon>
        <taxon>Oryza meyeriana</taxon>
    </lineage>
</organism>
<sequence>MAESGEEDLGPFVVEARLPATETLAERPKGRGDTTPMPMLADAAMPLDRSCLRGAWRRVARVLGSWAEPLGDGLERPSVGLT</sequence>
<reference evidence="2 3" key="1">
    <citation type="submission" date="2019-11" db="EMBL/GenBank/DDBJ databases">
        <title>Whole genome sequence of Oryza granulata.</title>
        <authorList>
            <person name="Li W."/>
        </authorList>
    </citation>
    <scope>NUCLEOTIDE SEQUENCE [LARGE SCALE GENOMIC DNA]</scope>
    <source>
        <strain evidence="3">cv. Menghai</strain>
        <tissue evidence="2">Leaf</tissue>
    </source>
</reference>
<protein>
    <submittedName>
        <fullName evidence="2">Uncharacterized protein</fullName>
    </submittedName>
</protein>